<keyword evidence="1" id="KW-0472">Membrane</keyword>
<dbReference type="EMBL" id="RCMV01000133">
    <property type="protein sequence ID" value="KAG3223792.1"/>
    <property type="molecule type" value="Genomic_DNA"/>
</dbReference>
<feature type="transmembrane region" description="Helical" evidence="1">
    <location>
        <begin position="55"/>
        <end position="76"/>
    </location>
</feature>
<accession>A0A8T1LRA4</accession>
<sequence>MIYNHEKLGPHWLTQVAAVMDRSKSRGGRTRHLIQRSHSSFDLAELKQAPPKQDITMVMGIISAGMGATKALLNFYGSLLHYWLRRGSYADCPFFSDDLHAKTYVYSIALLNPLWSQPHYRHPSFYKDLVTNLRNVAIPGTGVPLSIVSYSRLILFPFLLFVYPWLCAIGAFFELPKEYSSKQGGIIERFVRTFTQIFVCPQNWFAFWRINCHVVSLHSLKTNSPGYIMENKWDFLIEAEKNGIAVSPYLKTPGSLVVKDRNEEGGMGIFIFKNAVDGGDWIIQEKLDNSPFLKKLLPEVSPLSTFRIITASRHGLGEAEALKDGGNGVKSLSCVFRAGLAGAATDHKSIMFDVDMESGKIMKGSTTTHWYRVGPHHMFRGNLSVGHDITNHPDTGVPITGNVIKDIKQMKELAEEAHFKLMKDVPLCGWDVAITNLGVLLLEVNISCNFFRGTFDQPWYFQFLDDYFRHLETLPTPAKKTN</sequence>
<dbReference type="InterPro" id="IPR039523">
    <property type="entry name" value="RimK-rel_E_lig_ATP-grasp"/>
</dbReference>
<evidence type="ECO:0000313" key="6">
    <source>
        <dbReference type="Proteomes" id="UP000760860"/>
    </source>
</evidence>
<proteinExistence type="predicted"/>
<dbReference type="AlphaFoldDB" id="A0A8T1LRA4"/>
<organism evidence="5 6">
    <name type="scientific">Phytophthora cactorum</name>
    <dbReference type="NCBI Taxonomy" id="29920"/>
    <lineage>
        <taxon>Eukaryota</taxon>
        <taxon>Sar</taxon>
        <taxon>Stramenopiles</taxon>
        <taxon>Oomycota</taxon>
        <taxon>Peronosporomycetes</taxon>
        <taxon>Peronosporales</taxon>
        <taxon>Peronosporaceae</taxon>
        <taxon>Phytophthora</taxon>
    </lineage>
</organism>
<dbReference type="SUPFAM" id="SSF56059">
    <property type="entry name" value="Glutathione synthetase ATP-binding domain-like"/>
    <property type="match status" value="1"/>
</dbReference>
<evidence type="ECO:0000313" key="4">
    <source>
        <dbReference type="EMBL" id="KAG2988019.1"/>
    </source>
</evidence>
<evidence type="ECO:0000313" key="3">
    <source>
        <dbReference type="EMBL" id="KAG2946624.1"/>
    </source>
</evidence>
<dbReference type="Proteomes" id="UP000697107">
    <property type="component" value="Unassembled WGS sequence"/>
</dbReference>
<evidence type="ECO:0000259" key="2">
    <source>
        <dbReference type="Pfam" id="PF14397"/>
    </source>
</evidence>
<evidence type="ECO:0000313" key="5">
    <source>
        <dbReference type="EMBL" id="KAG3223792.1"/>
    </source>
</evidence>
<dbReference type="Pfam" id="PF14397">
    <property type="entry name" value="ATPgrasp_ST"/>
    <property type="match status" value="1"/>
</dbReference>
<protein>
    <recommendedName>
        <fullName evidence="2">Alpha-L-glutamate ligase-related protein ATP-grasp domain-containing protein</fullName>
    </recommendedName>
</protein>
<gene>
    <name evidence="3" type="ORF">PC117_g7470</name>
    <name evidence="4" type="ORF">PC118_g6967</name>
    <name evidence="5" type="ORF">PC129_g5518</name>
</gene>
<dbReference type="Proteomes" id="UP000736787">
    <property type="component" value="Unassembled WGS sequence"/>
</dbReference>
<dbReference type="Proteomes" id="UP000760860">
    <property type="component" value="Unassembled WGS sequence"/>
</dbReference>
<evidence type="ECO:0000256" key="1">
    <source>
        <dbReference type="SAM" id="Phobius"/>
    </source>
</evidence>
<feature type="transmembrane region" description="Helical" evidence="1">
    <location>
        <begin position="153"/>
        <end position="173"/>
    </location>
</feature>
<feature type="domain" description="Alpha-L-glutamate ligase-related protein ATP-grasp" evidence="2">
    <location>
        <begin position="281"/>
        <end position="446"/>
    </location>
</feature>
<comment type="caution">
    <text evidence="5">The sequence shown here is derived from an EMBL/GenBank/DDBJ whole genome shotgun (WGS) entry which is preliminary data.</text>
</comment>
<dbReference type="EMBL" id="RCMK01000153">
    <property type="protein sequence ID" value="KAG2946624.1"/>
    <property type="molecule type" value="Genomic_DNA"/>
</dbReference>
<keyword evidence="1" id="KW-1133">Transmembrane helix</keyword>
<name>A0A8T1LRA4_9STRA</name>
<keyword evidence="1" id="KW-0812">Transmembrane</keyword>
<dbReference type="EMBL" id="RCML01000161">
    <property type="protein sequence ID" value="KAG2988019.1"/>
    <property type="molecule type" value="Genomic_DNA"/>
</dbReference>
<reference evidence="5" key="1">
    <citation type="submission" date="2018-05" db="EMBL/GenBank/DDBJ databases">
        <title>Effector identification in a new, highly contiguous assembly of the strawberry crown rot pathogen Phytophthora cactorum.</title>
        <authorList>
            <person name="Armitage A.D."/>
            <person name="Nellist C.F."/>
            <person name="Bates H."/>
            <person name="Vickerstaff R.J."/>
            <person name="Harrison R.J."/>
        </authorList>
    </citation>
    <scope>NUCLEOTIDE SEQUENCE</scope>
    <source>
        <strain evidence="3">4040</strain>
        <strain evidence="4">P415</strain>
        <strain evidence="5">P421</strain>
    </source>
</reference>
<dbReference type="VEuPathDB" id="FungiDB:PC110_g10036"/>